<gene>
    <name evidence="2" type="ORF">FU839_17945</name>
</gene>
<dbReference type="Proteomes" id="UP000321814">
    <property type="component" value="Unassembled WGS sequence"/>
</dbReference>
<keyword evidence="1" id="KW-0732">Signal</keyword>
<keyword evidence="3" id="KW-1185">Reference proteome</keyword>
<sequence>MPKSLLISSIFALLLSGTHALANEACLLETNADFMGVKLDIKDCIQNAGMAAGDFKAQCEGLSQAVVSMGGPAAKISYLSSCPVPFQAKCDHSNTAQTVFFYYKRSADEAAGLESSCGLMQGKYTKGTL</sequence>
<evidence type="ECO:0000256" key="1">
    <source>
        <dbReference type="SAM" id="SignalP"/>
    </source>
</evidence>
<reference evidence="2 3" key="1">
    <citation type="submission" date="2019-08" db="EMBL/GenBank/DDBJ databases">
        <title>Draft genome analysis of Rheinheimera tangshanensis isolated from the roots of fresh rice plants (Oryza sativa).</title>
        <authorList>
            <person name="Yu Q."/>
            <person name="Qi Y."/>
            <person name="Zhang H."/>
            <person name="Pu J."/>
        </authorList>
    </citation>
    <scope>NUCLEOTIDE SEQUENCE [LARGE SCALE GENOMIC DNA]</scope>
    <source>
        <strain evidence="2 3">JA3-B52</strain>
    </source>
</reference>
<evidence type="ECO:0000313" key="2">
    <source>
        <dbReference type="EMBL" id="TXK77809.1"/>
    </source>
</evidence>
<proteinExistence type="predicted"/>
<dbReference type="AlphaFoldDB" id="A0A5C8LQE1"/>
<feature type="chain" id="PRO_5023132684" evidence="1">
    <location>
        <begin position="23"/>
        <end position="129"/>
    </location>
</feature>
<name>A0A5C8LQE1_9GAMM</name>
<protein>
    <submittedName>
        <fullName evidence="2">Uncharacterized protein</fullName>
    </submittedName>
</protein>
<feature type="signal peptide" evidence="1">
    <location>
        <begin position="1"/>
        <end position="22"/>
    </location>
</feature>
<evidence type="ECO:0000313" key="3">
    <source>
        <dbReference type="Proteomes" id="UP000321814"/>
    </source>
</evidence>
<comment type="caution">
    <text evidence="2">The sequence shown here is derived from an EMBL/GenBank/DDBJ whole genome shotgun (WGS) entry which is preliminary data.</text>
</comment>
<organism evidence="2 3">
    <name type="scientific">Rheinheimera tangshanensis</name>
    <dbReference type="NCBI Taxonomy" id="400153"/>
    <lineage>
        <taxon>Bacteria</taxon>
        <taxon>Pseudomonadati</taxon>
        <taxon>Pseudomonadota</taxon>
        <taxon>Gammaproteobacteria</taxon>
        <taxon>Chromatiales</taxon>
        <taxon>Chromatiaceae</taxon>
        <taxon>Rheinheimera</taxon>
    </lineage>
</organism>
<dbReference type="RefSeq" id="WP_147905485.1">
    <property type="nucleotide sequence ID" value="NZ_BAAAGC010000005.1"/>
</dbReference>
<dbReference type="OrthoDB" id="8815789at2"/>
<accession>A0A5C8LQE1</accession>
<dbReference type="EMBL" id="VRLR01000017">
    <property type="protein sequence ID" value="TXK77809.1"/>
    <property type="molecule type" value="Genomic_DNA"/>
</dbReference>